<dbReference type="SUPFAM" id="SSF63380">
    <property type="entry name" value="Riboflavin synthase domain-like"/>
    <property type="match status" value="1"/>
</dbReference>
<dbReference type="Gene3D" id="2.40.30.10">
    <property type="entry name" value="Translation factors"/>
    <property type="match status" value="1"/>
</dbReference>
<keyword evidence="1" id="KW-0479">Metal-binding</keyword>
<dbReference type="InterPro" id="IPR050353">
    <property type="entry name" value="PyrK_electron_transfer"/>
</dbReference>
<comment type="cofactor">
    <cofactor evidence="1">
        <name>[2Fe-2S] cluster</name>
        <dbReference type="ChEBI" id="CHEBI:190135"/>
    </cofactor>
    <text evidence="1">Binds 1 [2Fe-2S] cluster per subunit.</text>
</comment>
<proteinExistence type="predicted"/>
<evidence type="ECO:0000313" key="3">
    <source>
        <dbReference type="EMBL" id="OGY89013.1"/>
    </source>
</evidence>
<dbReference type="PIRSF" id="PIRSF006816">
    <property type="entry name" value="Cyc3_hyd_g"/>
    <property type="match status" value="1"/>
</dbReference>
<dbReference type="GO" id="GO:0046872">
    <property type="term" value="F:metal ion binding"/>
    <property type="evidence" value="ECO:0007669"/>
    <property type="project" value="UniProtKB-KW"/>
</dbReference>
<dbReference type="PANTHER" id="PTHR43513">
    <property type="entry name" value="DIHYDROOROTATE DEHYDROGENASE B (NAD(+)), ELECTRON TRANSFER SUBUNIT"/>
    <property type="match status" value="1"/>
</dbReference>
<dbReference type="Proteomes" id="UP000178849">
    <property type="component" value="Unassembled WGS sequence"/>
</dbReference>
<evidence type="ECO:0000313" key="4">
    <source>
        <dbReference type="Proteomes" id="UP000178849"/>
    </source>
</evidence>
<reference evidence="3 4" key="1">
    <citation type="journal article" date="2016" name="Nat. Commun.">
        <title>Thousands of microbial genomes shed light on interconnected biogeochemical processes in an aquifer system.</title>
        <authorList>
            <person name="Anantharaman K."/>
            <person name="Brown C.T."/>
            <person name="Hug L.A."/>
            <person name="Sharon I."/>
            <person name="Castelle C.J."/>
            <person name="Probst A.J."/>
            <person name="Thomas B.C."/>
            <person name="Singh A."/>
            <person name="Wilkins M.J."/>
            <person name="Karaoz U."/>
            <person name="Brodie E.L."/>
            <person name="Williams K.H."/>
            <person name="Hubbard S.S."/>
            <person name="Banfield J.F."/>
        </authorList>
    </citation>
    <scope>NUCLEOTIDE SEQUENCE [LARGE SCALE GENOMIC DNA]</scope>
</reference>
<evidence type="ECO:0000259" key="2">
    <source>
        <dbReference type="PROSITE" id="PS51384"/>
    </source>
</evidence>
<dbReference type="Pfam" id="PF10418">
    <property type="entry name" value="DHODB_Fe-S_bind"/>
    <property type="match status" value="1"/>
</dbReference>
<evidence type="ECO:0000256" key="1">
    <source>
        <dbReference type="PIRSR" id="PIRSR006816-2"/>
    </source>
</evidence>
<comment type="caution">
    <text evidence="3">The sequence shown here is derived from an EMBL/GenBank/DDBJ whole genome shotgun (WGS) entry which is preliminary data.</text>
</comment>
<dbReference type="InterPro" id="IPR017927">
    <property type="entry name" value="FAD-bd_FR_type"/>
</dbReference>
<feature type="binding site" evidence="1">
    <location>
        <position position="233"/>
    </location>
    <ligand>
        <name>[2Fe-2S] cluster</name>
        <dbReference type="ChEBI" id="CHEBI:190135"/>
    </ligand>
</feature>
<dbReference type="STRING" id="1798550.A2927_00605"/>
<dbReference type="Gene3D" id="3.40.50.80">
    <property type="entry name" value="Nucleotide-binding domain of ferredoxin-NADP reductase (FNR) module"/>
    <property type="match status" value="1"/>
</dbReference>
<dbReference type="GO" id="GO:0050660">
    <property type="term" value="F:flavin adenine dinucleotide binding"/>
    <property type="evidence" value="ECO:0007669"/>
    <property type="project" value="InterPro"/>
</dbReference>
<name>A0A1G2BIH5_9BACT</name>
<protein>
    <recommendedName>
        <fullName evidence="2">FAD-binding FR-type domain-containing protein</fullName>
    </recommendedName>
</protein>
<keyword evidence="1" id="KW-0411">Iron-sulfur</keyword>
<dbReference type="InterPro" id="IPR012165">
    <property type="entry name" value="Cyt_c3_hydrogenase_gsu"/>
</dbReference>
<dbReference type="InterPro" id="IPR017938">
    <property type="entry name" value="Riboflavin_synthase-like_b-brl"/>
</dbReference>
<dbReference type="InterPro" id="IPR019480">
    <property type="entry name" value="Dihydroorotate_DH_Fe-S-bd"/>
</dbReference>
<feature type="binding site" evidence="1">
    <location>
        <position position="236"/>
    </location>
    <ligand>
        <name>[2Fe-2S] cluster</name>
        <dbReference type="ChEBI" id="CHEBI:190135"/>
    </ligand>
</feature>
<dbReference type="SUPFAM" id="SSF52343">
    <property type="entry name" value="Ferredoxin reductase-like, C-terminal NADP-linked domain"/>
    <property type="match status" value="1"/>
</dbReference>
<sequence>MKKIDQPVIVKIAKIIDESPVYKTFVFDYPLNARPGQYVMLWLPKVDAKPFSIAWQTSDQFGLAAIKIGPYTEKLFACQKGDLLGILGPYGTSYNFSGDLPAGLSADEAGEAGKKILIIGGGSGVASVTFLAQKAREENIKVDFVLAAKAKDQLIYEDWLKKLGINVYHRFQEGGAEHAWDIFKNLAEKNNYDGLYGCGPELLLKKLVDFSLAKNIFCQVSLERYMKCGIGVCGSCCMDPLGICLCEQGPVVNNHLANQLTEFGKYHRDGAGQKVYFNQ</sequence>
<dbReference type="GO" id="GO:0016491">
    <property type="term" value="F:oxidoreductase activity"/>
    <property type="evidence" value="ECO:0007669"/>
    <property type="project" value="InterPro"/>
</dbReference>
<keyword evidence="1" id="KW-0408">Iron</keyword>
<dbReference type="GO" id="GO:0006221">
    <property type="term" value="P:pyrimidine nucleotide biosynthetic process"/>
    <property type="evidence" value="ECO:0007669"/>
    <property type="project" value="InterPro"/>
</dbReference>
<dbReference type="EMBL" id="MHKL01000030">
    <property type="protein sequence ID" value="OGY89013.1"/>
    <property type="molecule type" value="Genomic_DNA"/>
</dbReference>
<dbReference type="AlphaFoldDB" id="A0A1G2BIH5"/>
<gene>
    <name evidence="3" type="ORF">A2927_00605</name>
</gene>
<dbReference type="NCBIfam" id="NF000796">
    <property type="entry name" value="PRK00054.1-1"/>
    <property type="match status" value="1"/>
</dbReference>
<feature type="domain" description="FAD-binding FR-type" evidence="2">
    <location>
        <begin position="5"/>
        <end position="96"/>
    </location>
</feature>
<feature type="binding site" evidence="1">
    <location>
        <position position="246"/>
    </location>
    <ligand>
        <name>[2Fe-2S] cluster</name>
        <dbReference type="ChEBI" id="CHEBI:190135"/>
    </ligand>
</feature>
<dbReference type="GO" id="GO:0051537">
    <property type="term" value="F:2 iron, 2 sulfur cluster binding"/>
    <property type="evidence" value="ECO:0007669"/>
    <property type="project" value="UniProtKB-KW"/>
</dbReference>
<dbReference type="PANTHER" id="PTHR43513:SF3">
    <property type="entry name" value="DIHYDROOROTATE DEHYDROGENASE B (NAD(+)), ELECTRON TRANSFER SUBUNIT-RELATED"/>
    <property type="match status" value="1"/>
</dbReference>
<dbReference type="PROSITE" id="PS51384">
    <property type="entry name" value="FAD_FR"/>
    <property type="match status" value="1"/>
</dbReference>
<feature type="binding site" evidence="1">
    <location>
        <position position="228"/>
    </location>
    <ligand>
        <name>[2Fe-2S] cluster</name>
        <dbReference type="ChEBI" id="CHEBI:190135"/>
    </ligand>
</feature>
<accession>A0A1G2BIH5</accession>
<dbReference type="InterPro" id="IPR039261">
    <property type="entry name" value="FNR_nucleotide-bd"/>
</dbReference>
<keyword evidence="1" id="KW-0001">2Fe-2S</keyword>
<organism evidence="3 4">
    <name type="scientific">Candidatus Komeilibacteria bacterium RIFCSPLOWO2_01_FULL_45_10</name>
    <dbReference type="NCBI Taxonomy" id="1798550"/>
    <lineage>
        <taxon>Bacteria</taxon>
        <taxon>Candidatus Komeiliibacteriota</taxon>
    </lineage>
</organism>